<organism evidence="1 2">
    <name type="scientific">Paenibacillus dendrobii</name>
    <dbReference type="NCBI Taxonomy" id="2691084"/>
    <lineage>
        <taxon>Bacteria</taxon>
        <taxon>Bacillati</taxon>
        <taxon>Bacillota</taxon>
        <taxon>Bacilli</taxon>
        <taxon>Bacillales</taxon>
        <taxon>Paenibacillaceae</taxon>
        <taxon>Paenibacillus</taxon>
    </lineage>
</organism>
<protein>
    <submittedName>
        <fullName evidence="1">Uncharacterized protein</fullName>
    </submittedName>
</protein>
<dbReference type="EMBL" id="WUBI01000001">
    <property type="protein sequence ID" value="MWV42379.1"/>
    <property type="molecule type" value="Genomic_DNA"/>
</dbReference>
<dbReference type="SUPFAM" id="SSF48239">
    <property type="entry name" value="Terpenoid cyclases/Protein prenyltransferases"/>
    <property type="match status" value="1"/>
</dbReference>
<reference evidence="1 2" key="1">
    <citation type="submission" date="2019-12" db="EMBL/GenBank/DDBJ databases">
        <title>Paenibacillus sp. nov., an endophytic bacterium isolated from the stem of Dendrobium.</title>
        <authorList>
            <person name="Zhao R."/>
        </authorList>
    </citation>
    <scope>NUCLEOTIDE SEQUENCE [LARGE SCALE GENOMIC DNA]</scope>
    <source>
        <strain evidence="1 2">HJL G12</strain>
    </source>
</reference>
<evidence type="ECO:0000313" key="2">
    <source>
        <dbReference type="Proteomes" id="UP000460318"/>
    </source>
</evidence>
<comment type="caution">
    <text evidence="1">The sequence shown here is derived from an EMBL/GenBank/DDBJ whole genome shotgun (WGS) entry which is preliminary data.</text>
</comment>
<sequence length="295" mass="33712">MKLSQSQWMQARDFIYANGRLLDRRRYEYHFANGTAVSVLNALRPYQNQDGGFGNALEPDMRTPESQPIATEYALMIMDEVGLWDAEMLTGVLNYLRTIAKAEGGLPRATTCVNEYPHAPWWTTDEDHSGSLNPTGRILALLYKQQVITGWEGEEWFTKCVDFVWRSIPFADKSDYHDLIHCITFLEHTPDRQRASEIISQVDEWLQSPGTIELDPGAEGYVHKVLEWAPAPGSYAKKWIKDEDVRLHLEYLIRHQQGDGGWGMSFPALSPGNEAEWRSLITLDHLITLQAYGRP</sequence>
<dbReference type="Proteomes" id="UP000460318">
    <property type="component" value="Unassembled WGS sequence"/>
</dbReference>
<gene>
    <name evidence="1" type="ORF">GRF59_01935</name>
</gene>
<proteinExistence type="predicted"/>
<evidence type="ECO:0000313" key="1">
    <source>
        <dbReference type="EMBL" id="MWV42379.1"/>
    </source>
</evidence>
<dbReference type="RefSeq" id="WP_160495986.1">
    <property type="nucleotide sequence ID" value="NZ_WUBI01000001.1"/>
</dbReference>
<accession>A0A7X3LGP5</accession>
<name>A0A7X3LGP5_9BACL</name>
<dbReference type="AlphaFoldDB" id="A0A7X3LGP5"/>
<dbReference type="InterPro" id="IPR008930">
    <property type="entry name" value="Terpenoid_cyclase/PrenylTrfase"/>
</dbReference>
<keyword evidence="2" id="KW-1185">Reference proteome</keyword>